<organism evidence="2 3">
    <name type="scientific">Candidatus Litorirhabdus singularis</name>
    <dbReference type="NCBI Taxonomy" id="2518993"/>
    <lineage>
        <taxon>Bacteria</taxon>
        <taxon>Pseudomonadati</taxon>
        <taxon>Pseudomonadota</taxon>
        <taxon>Gammaproteobacteria</taxon>
        <taxon>Cellvibrionales</taxon>
        <taxon>Halieaceae</taxon>
        <taxon>Candidatus Litorirhabdus</taxon>
    </lineage>
</organism>
<protein>
    <submittedName>
        <fullName evidence="2">Nuclear transport factor 2 family protein</fullName>
    </submittedName>
</protein>
<dbReference type="InterPro" id="IPR037401">
    <property type="entry name" value="SnoaL-like"/>
</dbReference>
<evidence type="ECO:0000313" key="3">
    <source>
        <dbReference type="Proteomes" id="UP001143362"/>
    </source>
</evidence>
<keyword evidence="3" id="KW-1185">Reference proteome</keyword>
<evidence type="ECO:0000259" key="1">
    <source>
        <dbReference type="Pfam" id="PF12680"/>
    </source>
</evidence>
<name>A0ABT3TJN8_9GAMM</name>
<reference evidence="2" key="1">
    <citation type="submission" date="2019-02" db="EMBL/GenBank/DDBJ databases">
        <authorList>
            <person name="Li S.-H."/>
        </authorList>
    </citation>
    <scope>NUCLEOTIDE SEQUENCE</scope>
    <source>
        <strain evidence="2">IMCC14734</strain>
    </source>
</reference>
<dbReference type="InterPro" id="IPR032710">
    <property type="entry name" value="NTF2-like_dom_sf"/>
</dbReference>
<dbReference type="Proteomes" id="UP001143362">
    <property type="component" value="Unassembled WGS sequence"/>
</dbReference>
<dbReference type="Pfam" id="PF12680">
    <property type="entry name" value="SnoaL_2"/>
    <property type="match status" value="1"/>
</dbReference>
<feature type="domain" description="SnoaL-like" evidence="1">
    <location>
        <begin position="9"/>
        <end position="106"/>
    </location>
</feature>
<dbReference type="EMBL" id="SHNN01000002">
    <property type="protein sequence ID" value="MCX2982010.1"/>
    <property type="molecule type" value="Genomic_DNA"/>
</dbReference>
<dbReference type="RefSeq" id="WP_279246003.1">
    <property type="nucleotide sequence ID" value="NZ_SHNN01000002.1"/>
</dbReference>
<evidence type="ECO:0000313" key="2">
    <source>
        <dbReference type="EMBL" id="MCX2982010.1"/>
    </source>
</evidence>
<dbReference type="Gene3D" id="3.10.450.50">
    <property type="match status" value="1"/>
</dbReference>
<sequence length="122" mass="13881">MPSTARELIEQFWEIQNAGDYTRLIELFSDDAVLEDPLYGTVVGKKNIAVFMQTMNEATAEQQVHFEAREICGGTDAAWCKWEAMMPDRSVEGCGIYKVADGKLTYYRDYYDTSAFKQAPNN</sequence>
<gene>
    <name evidence="2" type="ORF">EYC98_14195</name>
</gene>
<accession>A0ABT3TJN8</accession>
<comment type="caution">
    <text evidence="2">The sequence shown here is derived from an EMBL/GenBank/DDBJ whole genome shotgun (WGS) entry which is preliminary data.</text>
</comment>
<proteinExistence type="predicted"/>
<dbReference type="SUPFAM" id="SSF54427">
    <property type="entry name" value="NTF2-like"/>
    <property type="match status" value="1"/>
</dbReference>